<dbReference type="AlphaFoldDB" id="D2RZR1"/>
<dbReference type="CDD" id="cd13137">
    <property type="entry name" value="MATE_NorM_like"/>
    <property type="match status" value="1"/>
</dbReference>
<evidence type="ECO:0000256" key="7">
    <source>
        <dbReference type="ARBA" id="ARBA00023065"/>
    </source>
</evidence>
<dbReference type="EMBL" id="CP001860">
    <property type="protein sequence ID" value="ADB62100.1"/>
    <property type="molecule type" value="Genomic_DNA"/>
</dbReference>
<evidence type="ECO:0000256" key="4">
    <source>
        <dbReference type="ARBA" id="ARBA00022475"/>
    </source>
</evidence>
<keyword evidence="2" id="KW-0813">Transport</keyword>
<keyword evidence="5 10" id="KW-0812">Transmembrane</keyword>
<feature type="transmembrane region" description="Helical" evidence="10">
    <location>
        <begin position="196"/>
        <end position="217"/>
    </location>
</feature>
<evidence type="ECO:0000256" key="9">
    <source>
        <dbReference type="ARBA" id="ARBA00031636"/>
    </source>
</evidence>
<feature type="transmembrane region" description="Helical" evidence="10">
    <location>
        <begin position="20"/>
        <end position="42"/>
    </location>
</feature>
<keyword evidence="12" id="KW-1185">Reference proteome</keyword>
<keyword evidence="4" id="KW-1003">Cell membrane</keyword>
<evidence type="ECO:0000256" key="1">
    <source>
        <dbReference type="ARBA" id="ARBA00004651"/>
    </source>
</evidence>
<feature type="transmembrane region" description="Helical" evidence="10">
    <location>
        <begin position="88"/>
        <end position="107"/>
    </location>
</feature>
<dbReference type="HOGENOM" id="CLU_012893_5_3_2"/>
<dbReference type="KEGG" id="htu:Htur_3236"/>
<evidence type="ECO:0000313" key="12">
    <source>
        <dbReference type="Proteomes" id="UP000001903"/>
    </source>
</evidence>
<evidence type="ECO:0000256" key="3">
    <source>
        <dbReference type="ARBA" id="ARBA00022449"/>
    </source>
</evidence>
<accession>D2RZR1</accession>
<dbReference type="InterPro" id="IPR002528">
    <property type="entry name" value="MATE_fam"/>
</dbReference>
<dbReference type="InterPro" id="IPR048279">
    <property type="entry name" value="MdtK-like"/>
</dbReference>
<dbReference type="GO" id="GO:0015297">
    <property type="term" value="F:antiporter activity"/>
    <property type="evidence" value="ECO:0007669"/>
    <property type="project" value="UniProtKB-KW"/>
</dbReference>
<feature type="transmembrane region" description="Helical" evidence="10">
    <location>
        <begin position="63"/>
        <end position="82"/>
    </location>
</feature>
<feature type="transmembrane region" description="Helical" evidence="10">
    <location>
        <begin position="384"/>
        <end position="402"/>
    </location>
</feature>
<dbReference type="eggNOG" id="arCOG01731">
    <property type="taxonomic scope" value="Archaea"/>
</dbReference>
<dbReference type="PANTHER" id="PTHR43298:SF2">
    <property type="entry name" value="FMN_FAD EXPORTER YEEO-RELATED"/>
    <property type="match status" value="1"/>
</dbReference>
<dbReference type="PIRSF" id="PIRSF006603">
    <property type="entry name" value="DinF"/>
    <property type="match status" value="1"/>
</dbReference>
<dbReference type="InterPro" id="IPR050222">
    <property type="entry name" value="MATE_MdtK"/>
</dbReference>
<dbReference type="Proteomes" id="UP000001903">
    <property type="component" value="Chromosome"/>
</dbReference>
<dbReference type="PANTHER" id="PTHR43298">
    <property type="entry name" value="MULTIDRUG RESISTANCE PROTEIN NORM-RELATED"/>
    <property type="match status" value="1"/>
</dbReference>
<evidence type="ECO:0000256" key="6">
    <source>
        <dbReference type="ARBA" id="ARBA00022989"/>
    </source>
</evidence>
<keyword evidence="6 10" id="KW-1133">Transmembrane helix</keyword>
<keyword evidence="8 10" id="KW-0472">Membrane</keyword>
<dbReference type="STRING" id="543526.Htur_3236"/>
<dbReference type="GO" id="GO:0005886">
    <property type="term" value="C:plasma membrane"/>
    <property type="evidence" value="ECO:0007669"/>
    <property type="project" value="UniProtKB-SubCell"/>
</dbReference>
<reference evidence="11 12" key="1">
    <citation type="journal article" date="2010" name="Stand. Genomic Sci.">
        <title>Complete genome sequence of Haloterrigena turkmenica type strain (4k).</title>
        <authorList>
            <person name="Saunders E."/>
            <person name="Tindall B.J."/>
            <person name="Fahnrich R."/>
            <person name="Lapidus A."/>
            <person name="Copeland A."/>
            <person name="Del Rio T.G."/>
            <person name="Lucas S."/>
            <person name="Chen F."/>
            <person name="Tice H."/>
            <person name="Cheng J.F."/>
            <person name="Han C."/>
            <person name="Detter J.C."/>
            <person name="Bruce D."/>
            <person name="Goodwin L."/>
            <person name="Chain P."/>
            <person name="Pitluck S."/>
            <person name="Pati A."/>
            <person name="Ivanova N."/>
            <person name="Mavromatis K."/>
            <person name="Chen A."/>
            <person name="Palaniappan K."/>
            <person name="Land M."/>
            <person name="Hauser L."/>
            <person name="Chang Y.J."/>
            <person name="Jeffries C.D."/>
            <person name="Brettin T."/>
            <person name="Rohde M."/>
            <person name="Goker M."/>
            <person name="Bristow J."/>
            <person name="Eisen J.A."/>
            <person name="Markowitz V."/>
            <person name="Hugenholtz P."/>
            <person name="Klenk H.P."/>
            <person name="Kyrpides N.C."/>
        </authorList>
    </citation>
    <scope>NUCLEOTIDE SEQUENCE [LARGE SCALE GENOMIC DNA]</scope>
    <source>
        <strain evidence="12">ATCC 51198 / DSM 5511 / JCM 9101 / NCIMB 13204 / VKM B-1734 / 4k</strain>
    </source>
</reference>
<evidence type="ECO:0000256" key="8">
    <source>
        <dbReference type="ARBA" id="ARBA00023136"/>
    </source>
</evidence>
<keyword evidence="3" id="KW-0050">Antiport</keyword>
<protein>
    <recommendedName>
        <fullName evidence="9">Multidrug-efflux transporter</fullName>
    </recommendedName>
</protein>
<evidence type="ECO:0000256" key="10">
    <source>
        <dbReference type="SAM" id="Phobius"/>
    </source>
</evidence>
<feature type="transmembrane region" description="Helical" evidence="10">
    <location>
        <begin position="292"/>
        <end position="312"/>
    </location>
</feature>
<feature type="transmembrane region" description="Helical" evidence="10">
    <location>
        <begin position="459"/>
        <end position="480"/>
    </location>
</feature>
<gene>
    <name evidence="11" type="ordered locus">Htur_3236</name>
</gene>
<keyword evidence="7" id="KW-0406">Ion transport</keyword>
<name>D2RZR1_HALTV</name>
<comment type="subcellular location">
    <subcellularLocation>
        <location evidence="1">Cell membrane</location>
        <topology evidence="1">Multi-pass membrane protein</topology>
    </subcellularLocation>
</comment>
<feature type="transmembrane region" description="Helical" evidence="10">
    <location>
        <begin position="423"/>
        <end position="447"/>
    </location>
</feature>
<dbReference type="Pfam" id="PF01554">
    <property type="entry name" value="MatE"/>
    <property type="match status" value="2"/>
</dbReference>
<feature type="transmembrane region" description="Helical" evidence="10">
    <location>
        <begin position="353"/>
        <end position="372"/>
    </location>
</feature>
<dbReference type="NCBIfam" id="TIGR00797">
    <property type="entry name" value="matE"/>
    <property type="match status" value="1"/>
</dbReference>
<dbReference type="GO" id="GO:0006811">
    <property type="term" value="P:monoatomic ion transport"/>
    <property type="evidence" value="ECO:0007669"/>
    <property type="project" value="UniProtKB-KW"/>
</dbReference>
<feature type="transmembrane region" description="Helical" evidence="10">
    <location>
        <begin position="119"/>
        <end position="141"/>
    </location>
</feature>
<proteinExistence type="predicted"/>
<evidence type="ECO:0000256" key="2">
    <source>
        <dbReference type="ARBA" id="ARBA00022448"/>
    </source>
</evidence>
<organism evidence="11 12">
    <name type="scientific">Haloterrigena turkmenica (strain ATCC 51198 / DSM 5511 / JCM 9101 / NCIMB 13204 / VKM B-1734 / 4k)</name>
    <name type="common">Halococcus turkmenicus</name>
    <dbReference type="NCBI Taxonomy" id="543526"/>
    <lineage>
        <taxon>Archaea</taxon>
        <taxon>Methanobacteriati</taxon>
        <taxon>Methanobacteriota</taxon>
        <taxon>Stenosarchaea group</taxon>
        <taxon>Halobacteria</taxon>
        <taxon>Halobacteriales</taxon>
        <taxon>Natrialbaceae</taxon>
        <taxon>Haloterrigena</taxon>
    </lineage>
</organism>
<evidence type="ECO:0000313" key="11">
    <source>
        <dbReference type="EMBL" id="ADB62100.1"/>
    </source>
</evidence>
<feature type="transmembrane region" description="Helical" evidence="10">
    <location>
        <begin position="224"/>
        <end position="244"/>
    </location>
</feature>
<dbReference type="GO" id="GO:0042910">
    <property type="term" value="F:xenobiotic transmembrane transporter activity"/>
    <property type="evidence" value="ECO:0007669"/>
    <property type="project" value="InterPro"/>
</dbReference>
<sequence>MLGHGRIVVSSRLRTVPNPLRWLLLSVGYLLARLGVIAPQRVERTTDLAWPRIVTGLARMSKSAADVAMVGIALGPAAIAGVGLATPYWGLAFGISGGIAGATISLVSQRYTGGTVRDLSLAVTTCALVTAAIMLPLGVLYGTVPEWLIGLVGNDAASIAYGTDYLRVLALGVPFAGLNLIGSRTLVGADDAWTPMMLRAGGAVVNVAINAVLIFVLEMGVVGAAIGTVVANVLVLTAFVVGFTTGRLPVIGEFPVTLDLEWPPVTRADVRDVLSIGTPLVFTNGARRAAQFPMLAIVALFGPNVLAAYVVARRVRDLMDTPGWGFSLASSSLVGQELGTGDERSADTYGREVLWFGTGVYLISATIVFVFAEQVGRVFVDDPSILPLVTTFIAVACVSVVFRGISGGATGPLRASGDTNWPFYGQALGLYVFAIPVAYLGAAAVPVPGLEAATPLGIGALYAALVLETLVPAVVTYYRFETGSWKVISRSYRPESGSSPGD</sequence>
<evidence type="ECO:0000256" key="5">
    <source>
        <dbReference type="ARBA" id="ARBA00022692"/>
    </source>
</evidence>